<organism evidence="2 3">
    <name type="scientific">Lottia gigantea</name>
    <name type="common">Giant owl limpet</name>
    <dbReference type="NCBI Taxonomy" id="225164"/>
    <lineage>
        <taxon>Eukaryota</taxon>
        <taxon>Metazoa</taxon>
        <taxon>Spiralia</taxon>
        <taxon>Lophotrochozoa</taxon>
        <taxon>Mollusca</taxon>
        <taxon>Gastropoda</taxon>
        <taxon>Patellogastropoda</taxon>
        <taxon>Lottioidea</taxon>
        <taxon>Lottiidae</taxon>
        <taxon>Lottia</taxon>
    </lineage>
</organism>
<dbReference type="GeneID" id="20250156"/>
<accession>V3Z010</accession>
<proteinExistence type="predicted"/>
<feature type="signal peptide" evidence="1">
    <location>
        <begin position="1"/>
        <end position="20"/>
    </location>
</feature>
<name>V3Z010_LOTGI</name>
<keyword evidence="3" id="KW-1185">Reference proteome</keyword>
<dbReference type="RefSeq" id="XP_009065587.1">
    <property type="nucleotide sequence ID" value="XM_009067339.1"/>
</dbReference>
<dbReference type="AlphaFoldDB" id="V3Z010"/>
<dbReference type="EMBL" id="KB203598">
    <property type="protein sequence ID" value="ESO83808.1"/>
    <property type="molecule type" value="Genomic_DNA"/>
</dbReference>
<evidence type="ECO:0000256" key="1">
    <source>
        <dbReference type="SAM" id="SignalP"/>
    </source>
</evidence>
<feature type="chain" id="PRO_5004716205" description="VWFC domain-containing protein" evidence="1">
    <location>
        <begin position="21"/>
        <end position="117"/>
    </location>
</feature>
<dbReference type="Gene3D" id="2.60.40.1900">
    <property type="entry name" value="Beta-microseminoprotein (PSP94) domain"/>
    <property type="match status" value="1"/>
</dbReference>
<gene>
    <name evidence="2" type="ORF">LOTGIDRAFT_236452</name>
</gene>
<dbReference type="OrthoDB" id="6048549at2759"/>
<evidence type="ECO:0000313" key="2">
    <source>
        <dbReference type="EMBL" id="ESO83808.1"/>
    </source>
</evidence>
<evidence type="ECO:0000313" key="3">
    <source>
        <dbReference type="Proteomes" id="UP000030746"/>
    </source>
</evidence>
<dbReference type="KEGG" id="lgi:LOTGIDRAFT_236452"/>
<protein>
    <recommendedName>
        <fullName evidence="4">VWFC domain-containing protein</fullName>
    </recommendedName>
</protein>
<dbReference type="HOGENOM" id="CLU_2087549_0_0_1"/>
<reference evidence="2 3" key="1">
    <citation type="journal article" date="2013" name="Nature">
        <title>Insights into bilaterian evolution from three spiralian genomes.</title>
        <authorList>
            <person name="Simakov O."/>
            <person name="Marletaz F."/>
            <person name="Cho S.J."/>
            <person name="Edsinger-Gonzales E."/>
            <person name="Havlak P."/>
            <person name="Hellsten U."/>
            <person name="Kuo D.H."/>
            <person name="Larsson T."/>
            <person name="Lv J."/>
            <person name="Arendt D."/>
            <person name="Savage R."/>
            <person name="Osoegawa K."/>
            <person name="de Jong P."/>
            <person name="Grimwood J."/>
            <person name="Chapman J.A."/>
            <person name="Shapiro H."/>
            <person name="Aerts A."/>
            <person name="Otillar R.P."/>
            <person name="Terry A.Y."/>
            <person name="Boore J.L."/>
            <person name="Grigoriev I.V."/>
            <person name="Lindberg D.R."/>
            <person name="Seaver E.C."/>
            <person name="Weisblat D.A."/>
            <person name="Putnam N.H."/>
            <person name="Rokhsar D.S."/>
        </authorList>
    </citation>
    <scope>NUCLEOTIDE SEQUENCE [LARGE SCALE GENOMIC DNA]</scope>
</reference>
<sequence length="117" mass="12751">MFDLTCLVLILGSLAVVADAGTWGAPLRMSLDANGVPEYYCKAGDNYLNIGESLRTTDCFDCNCSFRYGLNCVSIGSALHKTGRMQGCRFVELPNCCYKFASITNPNEDCIPETCPN</sequence>
<evidence type="ECO:0008006" key="4">
    <source>
        <dbReference type="Google" id="ProtNLM"/>
    </source>
</evidence>
<dbReference type="Proteomes" id="UP000030746">
    <property type="component" value="Unassembled WGS sequence"/>
</dbReference>
<dbReference type="CTD" id="20250156"/>
<keyword evidence="1" id="KW-0732">Signal</keyword>